<dbReference type="SUPFAM" id="SSF52172">
    <property type="entry name" value="CheY-like"/>
    <property type="match status" value="1"/>
</dbReference>
<sequence length="79" mass="8925">MARQLVKRIDGHWVFTSASSDYALQAFDIEATDYLLKPFENSRLANVLQKVEKLKKQAVKQCKNLLAVKSVGAIEFVNV</sequence>
<dbReference type="PATRIC" id="fig|1129794.4.peg.4231"/>
<keyword evidence="4" id="KW-1185">Reference proteome</keyword>
<dbReference type="STRING" id="1129794.C427_4249"/>
<protein>
    <recommendedName>
        <fullName evidence="2">Response regulatory domain-containing protein</fullName>
    </recommendedName>
</protein>
<evidence type="ECO:0000313" key="4">
    <source>
        <dbReference type="Proteomes" id="UP000011864"/>
    </source>
</evidence>
<dbReference type="AlphaFoldDB" id="M4RVV6"/>
<feature type="domain" description="Response regulatory" evidence="2">
    <location>
        <begin position="1"/>
        <end position="52"/>
    </location>
</feature>
<dbReference type="KEGG" id="gps:C427_4249"/>
<evidence type="ECO:0000259" key="2">
    <source>
        <dbReference type="PROSITE" id="PS50110"/>
    </source>
</evidence>
<dbReference type="HOGENOM" id="CLU_2602869_0_0_6"/>
<dbReference type="InterPro" id="IPR011006">
    <property type="entry name" value="CheY-like_superfamily"/>
</dbReference>
<gene>
    <name evidence="3" type="ORF">C427_4249</name>
</gene>
<proteinExistence type="predicted"/>
<organism evidence="3 4">
    <name type="scientific">Paraglaciecola psychrophila 170</name>
    <dbReference type="NCBI Taxonomy" id="1129794"/>
    <lineage>
        <taxon>Bacteria</taxon>
        <taxon>Pseudomonadati</taxon>
        <taxon>Pseudomonadota</taxon>
        <taxon>Gammaproteobacteria</taxon>
        <taxon>Alteromonadales</taxon>
        <taxon>Alteromonadaceae</taxon>
        <taxon>Paraglaciecola</taxon>
    </lineage>
</organism>
<dbReference type="Proteomes" id="UP000011864">
    <property type="component" value="Chromosome"/>
</dbReference>
<dbReference type="eggNOG" id="COG3279">
    <property type="taxonomic scope" value="Bacteria"/>
</dbReference>
<dbReference type="RefSeq" id="WP_015431158.1">
    <property type="nucleotide sequence ID" value="NC_020514.1"/>
</dbReference>
<name>M4RVV6_9ALTE</name>
<comment type="caution">
    <text evidence="1">Lacks conserved residue(s) required for the propagation of feature annotation.</text>
</comment>
<reference evidence="3 4" key="1">
    <citation type="journal article" date="2013" name="Genome Announc.">
        <title>Complete Genome Sequence of Glaciecola psychrophila Strain 170T.</title>
        <authorList>
            <person name="Yin J."/>
            <person name="Chen J."/>
            <person name="Liu G."/>
            <person name="Yu Y."/>
            <person name="Song L."/>
            <person name="Wang X."/>
            <person name="Qu X."/>
        </authorList>
    </citation>
    <scope>NUCLEOTIDE SEQUENCE [LARGE SCALE GENOMIC DNA]</scope>
    <source>
        <strain evidence="3 4">170</strain>
    </source>
</reference>
<accession>M4RVV6</accession>
<dbReference type="InterPro" id="IPR001789">
    <property type="entry name" value="Sig_transdc_resp-reg_receiver"/>
</dbReference>
<evidence type="ECO:0000313" key="3">
    <source>
        <dbReference type="EMBL" id="AGH46354.1"/>
    </source>
</evidence>
<dbReference type="PROSITE" id="PS50110">
    <property type="entry name" value="RESPONSE_REGULATORY"/>
    <property type="match status" value="1"/>
</dbReference>
<dbReference type="EMBL" id="CP003837">
    <property type="protein sequence ID" value="AGH46354.1"/>
    <property type="molecule type" value="Genomic_DNA"/>
</dbReference>
<dbReference type="GO" id="GO:0000160">
    <property type="term" value="P:phosphorelay signal transduction system"/>
    <property type="evidence" value="ECO:0007669"/>
    <property type="project" value="InterPro"/>
</dbReference>
<dbReference type="Gene3D" id="3.40.50.2300">
    <property type="match status" value="1"/>
</dbReference>
<evidence type="ECO:0000256" key="1">
    <source>
        <dbReference type="PROSITE-ProRule" id="PRU00169"/>
    </source>
</evidence>